<keyword evidence="3" id="KW-1185">Reference proteome</keyword>
<dbReference type="RefSeq" id="WP_067244592.1">
    <property type="nucleotide sequence ID" value="NZ_CP082781.1"/>
</dbReference>
<feature type="transmembrane region" description="Helical" evidence="1">
    <location>
        <begin position="85"/>
        <end position="105"/>
    </location>
</feature>
<evidence type="ECO:0000313" key="2">
    <source>
        <dbReference type="EMBL" id="UGS27306.1"/>
    </source>
</evidence>
<feature type="transmembrane region" description="Helical" evidence="1">
    <location>
        <begin position="21"/>
        <end position="44"/>
    </location>
</feature>
<protein>
    <submittedName>
        <fullName evidence="2">Uncharacterized protein</fullName>
    </submittedName>
</protein>
<evidence type="ECO:0000313" key="3">
    <source>
        <dbReference type="Proteomes" id="UP001199642"/>
    </source>
</evidence>
<sequence>MAAVHPHDDGAEDGTSRAWSLSLGVIVVAPVLLMLLALPTIGAGATTQNVAILAALQGGLLLLAASVTALLVGRRSPRARKAIPRITLVVALALAIASAIAMWAAQG</sequence>
<keyword evidence="1" id="KW-0472">Membrane</keyword>
<dbReference type="EMBL" id="CP082781">
    <property type="protein sequence ID" value="UGS27306.1"/>
    <property type="molecule type" value="Genomic_DNA"/>
</dbReference>
<proteinExistence type="predicted"/>
<feature type="transmembrane region" description="Helical" evidence="1">
    <location>
        <begin position="50"/>
        <end position="73"/>
    </location>
</feature>
<organism evidence="2 3">
    <name type="scientific">Microbacterium resistens</name>
    <dbReference type="NCBI Taxonomy" id="156977"/>
    <lineage>
        <taxon>Bacteria</taxon>
        <taxon>Bacillati</taxon>
        <taxon>Actinomycetota</taxon>
        <taxon>Actinomycetes</taxon>
        <taxon>Micrococcales</taxon>
        <taxon>Microbacteriaceae</taxon>
        <taxon>Microbacterium</taxon>
    </lineage>
</organism>
<gene>
    <name evidence="2" type="ORF">K8F61_03610</name>
</gene>
<keyword evidence="1" id="KW-0812">Transmembrane</keyword>
<dbReference type="Proteomes" id="UP001199642">
    <property type="component" value="Chromosome"/>
</dbReference>
<evidence type="ECO:0000256" key="1">
    <source>
        <dbReference type="SAM" id="Phobius"/>
    </source>
</evidence>
<keyword evidence="1" id="KW-1133">Transmembrane helix</keyword>
<accession>A0ABY3RTU7</accession>
<reference evidence="2 3" key="1">
    <citation type="submission" date="2023-01" db="EMBL/GenBank/DDBJ databases">
        <title>Characterization of estradiol degrading bacteria Microbacterium sp. MZT7 and reveal degrading genes through genome analysis.</title>
        <authorList>
            <person name="Hao P."/>
            <person name="Gao Y."/>
        </authorList>
    </citation>
    <scope>NUCLEOTIDE SEQUENCE [LARGE SCALE GENOMIC DNA]</scope>
    <source>
        <strain evidence="2 3">MZT7</strain>
    </source>
</reference>
<name>A0ABY3RTU7_9MICO</name>